<organism evidence="3 4">
    <name type="scientific">Namhaeicola litoreus</name>
    <dbReference type="NCBI Taxonomy" id="1052145"/>
    <lineage>
        <taxon>Bacteria</taxon>
        <taxon>Pseudomonadati</taxon>
        <taxon>Bacteroidota</taxon>
        <taxon>Flavobacteriia</taxon>
        <taxon>Flavobacteriales</taxon>
        <taxon>Flavobacteriaceae</taxon>
        <taxon>Namhaeicola</taxon>
    </lineage>
</organism>
<dbReference type="CDD" id="cd02955">
    <property type="entry name" value="SSP411"/>
    <property type="match status" value="1"/>
</dbReference>
<dbReference type="InterPro" id="IPR012878">
    <property type="entry name" value="Beta-AFase-like_GH127_cat"/>
</dbReference>
<feature type="domain" description="Spermatogenesis-associated protein 20-like TRX" evidence="1">
    <location>
        <begin position="31"/>
        <end position="184"/>
    </location>
</feature>
<dbReference type="InterPro" id="IPR024705">
    <property type="entry name" value="Ssp411"/>
</dbReference>
<dbReference type="Pfam" id="PF07944">
    <property type="entry name" value="Beta-AFase-like_GH127_cat"/>
    <property type="match status" value="1"/>
</dbReference>
<dbReference type="EMBL" id="JBHTMY010000001">
    <property type="protein sequence ID" value="MFD1314176.1"/>
    <property type="molecule type" value="Genomic_DNA"/>
</dbReference>
<evidence type="ECO:0000259" key="2">
    <source>
        <dbReference type="Pfam" id="PF07944"/>
    </source>
</evidence>
<dbReference type="PIRSF" id="PIRSF006402">
    <property type="entry name" value="UCP006402_thioredoxin"/>
    <property type="match status" value="1"/>
</dbReference>
<dbReference type="InterPro" id="IPR004879">
    <property type="entry name" value="Ssp411-like_TRX"/>
</dbReference>
<evidence type="ECO:0000259" key="1">
    <source>
        <dbReference type="Pfam" id="PF03190"/>
    </source>
</evidence>
<dbReference type="PANTHER" id="PTHR42899">
    <property type="entry name" value="SPERMATOGENESIS-ASSOCIATED PROTEIN 20"/>
    <property type="match status" value="1"/>
</dbReference>
<dbReference type="InterPro" id="IPR036249">
    <property type="entry name" value="Thioredoxin-like_sf"/>
</dbReference>
<dbReference type="InterPro" id="IPR008928">
    <property type="entry name" value="6-hairpin_glycosidase_sf"/>
</dbReference>
<name>A0ABW3XZ36_9FLAO</name>
<gene>
    <name evidence="3" type="ORF">ACFQ39_00985</name>
</gene>
<evidence type="ECO:0000313" key="4">
    <source>
        <dbReference type="Proteomes" id="UP001597201"/>
    </source>
</evidence>
<comment type="caution">
    <text evidence="3">The sequence shown here is derived from an EMBL/GenBank/DDBJ whole genome shotgun (WGS) entry which is preliminary data.</text>
</comment>
<dbReference type="SUPFAM" id="SSF52833">
    <property type="entry name" value="Thioredoxin-like"/>
    <property type="match status" value="1"/>
</dbReference>
<dbReference type="RefSeq" id="WP_377175530.1">
    <property type="nucleotide sequence ID" value="NZ_JBHTMY010000001.1"/>
</dbReference>
<accession>A0ABW3XZ36</accession>
<evidence type="ECO:0000313" key="3">
    <source>
        <dbReference type="EMBL" id="MFD1314176.1"/>
    </source>
</evidence>
<proteinExistence type="predicted"/>
<protein>
    <submittedName>
        <fullName evidence="3">Thioredoxin domain-containing protein</fullName>
    </submittedName>
</protein>
<dbReference type="PROSITE" id="PS51257">
    <property type="entry name" value="PROKAR_LIPOPROTEIN"/>
    <property type="match status" value="1"/>
</dbReference>
<feature type="domain" description="Non-reducing end beta-L-arabinofuranosidase-like GH127 catalytic" evidence="2">
    <location>
        <begin position="446"/>
        <end position="551"/>
    </location>
</feature>
<dbReference type="SUPFAM" id="SSF48208">
    <property type="entry name" value="Six-hairpin glycosidases"/>
    <property type="match status" value="1"/>
</dbReference>
<dbReference type="Proteomes" id="UP001597201">
    <property type="component" value="Unassembled WGS sequence"/>
</dbReference>
<keyword evidence="4" id="KW-1185">Reference proteome</keyword>
<sequence>MGKHLLTLILLCSFVSCKKKIEKEMKEDLHTNHLIHETSPYLLQHAHNPVDWHPWNEETLALAKKENKLMLISIGYAACHWCHVMEHESFEDSAVAEVMNKYFINIKVDREERPDVDQIYMNAVQLLTGRGGWPLNAIALPDGRPVWGGTYFPKENWVQTIEQVAKLYEDDPDKLKEYAENLTEGIIQSSLVTLNENPADFTLTEINKGLEKWYPYLDIEKGGSKGAPKFPMPVNLEFLLRFGFQTKNDSILSYVHTSLDQMANGGIYDQVGGGFSRYSVDNRWHIPHFEKMLYDNAQLVSLYANAYRVEPKEQYKNVVFETLQFVERELYHDSGAFYSSLDADSLNEAGELEEGAFYVWKKEELQSVLGDDFDLFADFFNVNLNGKWENDTYHLIKTKTIEEFAKANGLNKEVLVQKINIWKEILYQTREEKSRPRLDDKTLTSWNALMLKGYVDAYTAFGEKHFLEMALKNARFLVTNQLKEDGSLYRNYKNGQSSIEAYLEDYATLSAAFISLYQATLDENWLRTAKQLTDYCFDQFYDENSKMFYFTSQKSKDLITRKVEIEDNVIPSSNSITANNLFLLGHYFYNKFYLETASAMLNNVKEQGLGYMGASANWFLLYTNYLGEFYEIAVVGKDALSKIREINQSFFPNKLLVGSTKNSDLPLLEGKYNADHTTIFVCIDGACQLPEQDTKKALQQVSTKFIQK</sequence>
<dbReference type="Gene3D" id="1.50.10.20">
    <property type="match status" value="1"/>
</dbReference>
<dbReference type="Gene3D" id="3.40.30.10">
    <property type="entry name" value="Glutaredoxin"/>
    <property type="match status" value="1"/>
</dbReference>
<reference evidence="4" key="1">
    <citation type="journal article" date="2019" name="Int. J. Syst. Evol. Microbiol.">
        <title>The Global Catalogue of Microorganisms (GCM) 10K type strain sequencing project: providing services to taxonomists for standard genome sequencing and annotation.</title>
        <authorList>
            <consortium name="The Broad Institute Genomics Platform"/>
            <consortium name="The Broad Institute Genome Sequencing Center for Infectious Disease"/>
            <person name="Wu L."/>
            <person name="Ma J."/>
        </authorList>
    </citation>
    <scope>NUCLEOTIDE SEQUENCE [LARGE SCALE GENOMIC DNA]</scope>
    <source>
        <strain evidence="4">CCUG 61485</strain>
    </source>
</reference>
<dbReference type="Pfam" id="PF03190">
    <property type="entry name" value="Thioredox_DsbH"/>
    <property type="match status" value="1"/>
</dbReference>
<dbReference type="PANTHER" id="PTHR42899:SF1">
    <property type="entry name" value="SPERMATOGENESIS-ASSOCIATED PROTEIN 20"/>
    <property type="match status" value="1"/>
</dbReference>